<evidence type="ECO:0000256" key="8">
    <source>
        <dbReference type="ARBA" id="ARBA00022837"/>
    </source>
</evidence>
<feature type="disulfide bond" evidence="18">
    <location>
        <begin position="36"/>
        <end position="116"/>
    </location>
</feature>
<keyword evidence="22" id="KW-1185">Reference proteome</keyword>
<dbReference type="EMBL" id="RXIC02000023">
    <property type="protein sequence ID" value="KAB1214664.1"/>
    <property type="molecule type" value="Genomic_DNA"/>
</dbReference>
<evidence type="ECO:0000256" key="4">
    <source>
        <dbReference type="ARBA" id="ARBA00012313"/>
    </source>
</evidence>
<comment type="caution">
    <text evidence="21">The sequence shown here is derived from an EMBL/GenBank/DDBJ whole genome shotgun (WGS) entry which is preliminary data.</text>
</comment>
<keyword evidence="11 18" id="KW-1015">Disulfide bond</keyword>
<dbReference type="GO" id="GO:0006979">
    <property type="term" value="P:response to oxidative stress"/>
    <property type="evidence" value="ECO:0007669"/>
    <property type="project" value="UniProtKB-UniRule"/>
</dbReference>
<dbReference type="PROSITE" id="PS00436">
    <property type="entry name" value="PEROXIDASE_2"/>
    <property type="match status" value="1"/>
</dbReference>
<evidence type="ECO:0000256" key="10">
    <source>
        <dbReference type="ARBA" id="ARBA00023004"/>
    </source>
</evidence>
<dbReference type="CDD" id="cd00693">
    <property type="entry name" value="secretory_peroxidase"/>
    <property type="match status" value="1"/>
</dbReference>
<evidence type="ECO:0000313" key="22">
    <source>
        <dbReference type="Proteomes" id="UP000516437"/>
    </source>
</evidence>
<protein>
    <recommendedName>
        <fullName evidence="4 19">Peroxidase</fullName>
        <ecNumber evidence="4 19">1.11.1.7</ecNumber>
    </recommendedName>
</protein>
<comment type="subcellular location">
    <subcellularLocation>
        <location evidence="19">Secreted</location>
    </subcellularLocation>
</comment>
<feature type="binding site" evidence="16">
    <location>
        <position position="73"/>
    </location>
    <ligand>
        <name>Ca(2+)</name>
        <dbReference type="ChEBI" id="CHEBI:29108"/>
        <label>1</label>
    </ligand>
</feature>
<evidence type="ECO:0000256" key="17">
    <source>
        <dbReference type="PIRSR" id="PIRSR600823-4"/>
    </source>
</evidence>
<comment type="similarity">
    <text evidence="3">Belongs to the peroxidase family. Ascorbate peroxidase subfamily.</text>
</comment>
<dbReference type="PROSITE" id="PS50873">
    <property type="entry name" value="PEROXIDASE_4"/>
    <property type="match status" value="1"/>
</dbReference>
<keyword evidence="8 16" id="KW-0106">Calcium</keyword>
<dbReference type="FunFam" id="1.10.520.10:FF:000001">
    <property type="entry name" value="Peroxidase"/>
    <property type="match status" value="1"/>
</dbReference>
<feature type="signal peptide" evidence="19">
    <location>
        <begin position="1"/>
        <end position="25"/>
    </location>
</feature>
<feature type="binding site" evidence="16">
    <location>
        <position position="68"/>
    </location>
    <ligand>
        <name>Ca(2+)</name>
        <dbReference type="ChEBI" id="CHEBI:29108"/>
        <label>1</label>
    </ligand>
</feature>
<feature type="binding site" evidence="16">
    <location>
        <position position="194"/>
    </location>
    <ligand>
        <name>Ca(2+)</name>
        <dbReference type="ChEBI" id="CHEBI:29108"/>
        <label>2</label>
    </ligand>
</feature>
<feature type="binding site" description="axial binding residue" evidence="16">
    <location>
        <position position="193"/>
    </location>
    <ligand>
        <name>heme b</name>
        <dbReference type="ChEBI" id="CHEBI:60344"/>
    </ligand>
    <ligandPart>
        <name>Fe</name>
        <dbReference type="ChEBI" id="CHEBI:18248"/>
    </ligandPart>
</feature>
<dbReference type="GO" id="GO:0042744">
    <property type="term" value="P:hydrogen peroxide catabolic process"/>
    <property type="evidence" value="ECO:0007669"/>
    <property type="project" value="UniProtKB-KW"/>
</dbReference>
<dbReference type="Proteomes" id="UP000516437">
    <property type="component" value="Chromosome 5"/>
</dbReference>
<sequence>MDQNNYRHFLAVLFCFLFLSPRVSCQLDYRFYDSTCPNLTKIVRYSVWSAIANDTRIAASLLRLHFHDCFVNGCEGSLLLDDTSTFKGEKNAPPNRNSVRGYEVIDTIKANLEKACPSTVSCADILTLAAREAVFLAGGPFWLAPLGRRDGTTASESEANNMPSPFEPLQNITAKFTAKGLDIKDVVVLSGAHTIGFAQCFAFKTRLFNFADGKPDPTLDSSLLQSLQSMCPNTADSDTKLAPLDSVSPNKFDNVYYKNLVNSSGLLQSDQALMGDNTTAAMVINYSKFPNLFSRDFGVSMVKMGNIGVLTGKSGEIRKNCRVVN</sequence>
<dbReference type="PRINTS" id="PR00458">
    <property type="entry name" value="PEROXIDASE"/>
</dbReference>
<dbReference type="InterPro" id="IPR002016">
    <property type="entry name" value="Haem_peroxidase"/>
</dbReference>
<feature type="disulfide bond" evidence="18">
    <location>
        <begin position="69"/>
        <end position="74"/>
    </location>
</feature>
<dbReference type="SUPFAM" id="SSF48113">
    <property type="entry name" value="Heme-dependent peroxidases"/>
    <property type="match status" value="1"/>
</dbReference>
<evidence type="ECO:0000256" key="19">
    <source>
        <dbReference type="RuleBase" id="RU362060"/>
    </source>
</evidence>
<feature type="binding site" evidence="16">
    <location>
        <position position="245"/>
    </location>
    <ligand>
        <name>Ca(2+)</name>
        <dbReference type="ChEBI" id="CHEBI:29108"/>
        <label>2</label>
    </ligand>
</feature>
<evidence type="ECO:0000256" key="12">
    <source>
        <dbReference type="ARBA" id="ARBA00023180"/>
    </source>
</evidence>
<name>A0A6A1VP94_9ROSI</name>
<dbReference type="InterPro" id="IPR019794">
    <property type="entry name" value="Peroxidases_AS"/>
</dbReference>
<feature type="binding site" evidence="15">
    <location>
        <position position="163"/>
    </location>
    <ligand>
        <name>substrate</name>
    </ligand>
</feature>
<keyword evidence="13 19" id="KW-0376">Hydrogen peroxide</keyword>
<feature type="binding site" evidence="16">
    <location>
        <position position="89"/>
    </location>
    <ligand>
        <name>Ca(2+)</name>
        <dbReference type="ChEBI" id="CHEBI:29108"/>
        <label>1</label>
    </ligand>
</feature>
<organism evidence="21 22">
    <name type="scientific">Morella rubra</name>
    <name type="common">Chinese bayberry</name>
    <dbReference type="NCBI Taxonomy" id="262757"/>
    <lineage>
        <taxon>Eukaryota</taxon>
        <taxon>Viridiplantae</taxon>
        <taxon>Streptophyta</taxon>
        <taxon>Embryophyta</taxon>
        <taxon>Tracheophyta</taxon>
        <taxon>Spermatophyta</taxon>
        <taxon>Magnoliopsida</taxon>
        <taxon>eudicotyledons</taxon>
        <taxon>Gunneridae</taxon>
        <taxon>Pentapetalae</taxon>
        <taxon>rosids</taxon>
        <taxon>fabids</taxon>
        <taxon>Fagales</taxon>
        <taxon>Myricaceae</taxon>
        <taxon>Morella</taxon>
    </lineage>
</organism>
<feature type="disulfide bond" evidence="18">
    <location>
        <begin position="122"/>
        <end position="321"/>
    </location>
</feature>
<dbReference type="Gene3D" id="1.10.520.10">
    <property type="match status" value="1"/>
</dbReference>
<comment type="cofactor">
    <cofactor evidence="16 19">
        <name>Ca(2+)</name>
        <dbReference type="ChEBI" id="CHEBI:29108"/>
    </cofactor>
    <text evidence="16 19">Binds 2 calcium ions per subunit.</text>
</comment>
<keyword evidence="10 16" id="KW-0408">Iron</keyword>
<reference evidence="21 22" key="1">
    <citation type="journal article" date="2019" name="Plant Biotechnol. J.">
        <title>The red bayberry genome and genetic basis of sex determination.</title>
        <authorList>
            <person name="Jia H.M."/>
            <person name="Jia H.J."/>
            <person name="Cai Q.L."/>
            <person name="Wang Y."/>
            <person name="Zhao H.B."/>
            <person name="Yang W.F."/>
            <person name="Wang G.Y."/>
            <person name="Li Y.H."/>
            <person name="Zhan D.L."/>
            <person name="Shen Y.T."/>
            <person name="Niu Q.F."/>
            <person name="Chang L."/>
            <person name="Qiu J."/>
            <person name="Zhao L."/>
            <person name="Xie H.B."/>
            <person name="Fu W.Y."/>
            <person name="Jin J."/>
            <person name="Li X.W."/>
            <person name="Jiao Y."/>
            <person name="Zhou C.C."/>
            <person name="Tu T."/>
            <person name="Chai C.Y."/>
            <person name="Gao J.L."/>
            <person name="Fan L.J."/>
            <person name="van de Weg E."/>
            <person name="Wang J.Y."/>
            <person name="Gao Z.S."/>
        </authorList>
    </citation>
    <scope>NUCLEOTIDE SEQUENCE [LARGE SCALE GENOMIC DNA]</scope>
    <source>
        <tissue evidence="21">Leaves</tissue>
    </source>
</reference>
<gene>
    <name evidence="21" type="ORF">CJ030_MR5G022113</name>
</gene>
<evidence type="ECO:0000256" key="1">
    <source>
        <dbReference type="ARBA" id="ARBA00000189"/>
    </source>
</evidence>
<keyword evidence="19" id="KW-0732">Signal</keyword>
<evidence type="ECO:0000256" key="16">
    <source>
        <dbReference type="PIRSR" id="PIRSR600823-3"/>
    </source>
</evidence>
<feature type="disulfide bond" evidence="18">
    <location>
        <begin position="200"/>
        <end position="231"/>
    </location>
</feature>
<evidence type="ECO:0000313" key="21">
    <source>
        <dbReference type="EMBL" id="KAB1214664.1"/>
    </source>
</evidence>
<dbReference type="GO" id="GO:0046872">
    <property type="term" value="F:metal ion binding"/>
    <property type="evidence" value="ECO:0007669"/>
    <property type="project" value="UniProtKB-UniRule"/>
</dbReference>
<evidence type="ECO:0000256" key="5">
    <source>
        <dbReference type="ARBA" id="ARBA00022559"/>
    </source>
</evidence>
<dbReference type="AlphaFoldDB" id="A0A6A1VP94"/>
<evidence type="ECO:0000256" key="2">
    <source>
        <dbReference type="ARBA" id="ARBA00002322"/>
    </source>
</evidence>
<feature type="chain" id="PRO_5025710203" description="Peroxidase" evidence="19">
    <location>
        <begin position="26"/>
        <end position="325"/>
    </location>
</feature>
<feature type="binding site" evidence="16">
    <location>
        <position position="253"/>
    </location>
    <ligand>
        <name>Ca(2+)</name>
        <dbReference type="ChEBI" id="CHEBI:29108"/>
        <label>2</label>
    </ligand>
</feature>
<dbReference type="PANTHER" id="PTHR31388">
    <property type="entry name" value="PEROXIDASE 72-RELATED"/>
    <property type="match status" value="1"/>
</dbReference>
<dbReference type="Gene3D" id="1.10.420.10">
    <property type="entry name" value="Peroxidase, domain 2"/>
    <property type="match status" value="1"/>
</dbReference>
<evidence type="ECO:0000256" key="6">
    <source>
        <dbReference type="ARBA" id="ARBA00022617"/>
    </source>
</evidence>
<dbReference type="InterPro" id="IPR010255">
    <property type="entry name" value="Haem_peroxidase_sf"/>
</dbReference>
<dbReference type="PANTHER" id="PTHR31388:SF180">
    <property type="entry name" value="PEROXIDASE"/>
    <property type="match status" value="1"/>
</dbReference>
<keyword evidence="12" id="KW-0325">Glycoprotein</keyword>
<evidence type="ECO:0000259" key="20">
    <source>
        <dbReference type="PROSITE" id="PS50873"/>
    </source>
</evidence>
<dbReference type="OrthoDB" id="2113341at2759"/>
<dbReference type="GO" id="GO:0005576">
    <property type="term" value="C:extracellular region"/>
    <property type="evidence" value="ECO:0007669"/>
    <property type="project" value="UniProtKB-SubCell"/>
</dbReference>
<accession>A0A6A1VP94</accession>
<evidence type="ECO:0000256" key="9">
    <source>
        <dbReference type="ARBA" id="ARBA00023002"/>
    </source>
</evidence>
<keyword evidence="9 19" id="KW-0560">Oxidoreductase</keyword>
<evidence type="ECO:0000256" key="3">
    <source>
        <dbReference type="ARBA" id="ARBA00006873"/>
    </source>
</evidence>
<dbReference type="PRINTS" id="PR00461">
    <property type="entry name" value="PLPEROXIDASE"/>
</dbReference>
<evidence type="ECO:0000256" key="18">
    <source>
        <dbReference type="PIRSR" id="PIRSR600823-5"/>
    </source>
</evidence>
<dbReference type="PROSITE" id="PS00435">
    <property type="entry name" value="PEROXIDASE_1"/>
    <property type="match status" value="1"/>
</dbReference>
<dbReference type="InterPro" id="IPR000823">
    <property type="entry name" value="Peroxidase_pln"/>
</dbReference>
<evidence type="ECO:0000256" key="7">
    <source>
        <dbReference type="ARBA" id="ARBA00022723"/>
    </source>
</evidence>
<comment type="similarity">
    <text evidence="19">Belongs to the peroxidase family. Classical plant (class III) peroxidase subfamily.</text>
</comment>
<comment type="cofactor">
    <cofactor evidence="16 19">
        <name>heme b</name>
        <dbReference type="ChEBI" id="CHEBI:60344"/>
    </cofactor>
    <text evidence="16 19">Binds 1 heme b (iron(II)-protoporphyrin IX) group per subunit.</text>
</comment>
<feature type="site" description="Transition state stabilizer" evidence="17">
    <location>
        <position position="63"/>
    </location>
</feature>
<comment type="function">
    <text evidence="2">Removal of H(2)O(2), oxidation of toxic reductants, biosynthesis and degradation of lignin, suberization, auxin catabolism, response to environmental stresses such as wounding, pathogen attack and oxidative stress. These functions might be dependent on each isozyme/isoform in each plant tissue.</text>
</comment>
<feature type="binding site" evidence="16">
    <location>
        <position position="77"/>
    </location>
    <ligand>
        <name>Ca(2+)</name>
        <dbReference type="ChEBI" id="CHEBI:29108"/>
        <label>1</label>
    </ligand>
</feature>
<keyword evidence="19" id="KW-0964">Secreted</keyword>
<evidence type="ECO:0000256" key="13">
    <source>
        <dbReference type="ARBA" id="ARBA00023324"/>
    </source>
</evidence>
<dbReference type="GO" id="GO:0140825">
    <property type="term" value="F:lactoperoxidase activity"/>
    <property type="evidence" value="ECO:0007669"/>
    <property type="project" value="UniProtKB-EC"/>
</dbReference>
<keyword evidence="5 19" id="KW-0575">Peroxidase</keyword>
<feature type="active site" description="Proton acceptor" evidence="14">
    <location>
        <position position="67"/>
    </location>
</feature>
<evidence type="ECO:0000256" key="15">
    <source>
        <dbReference type="PIRSR" id="PIRSR600823-2"/>
    </source>
</evidence>
<dbReference type="GO" id="GO:0020037">
    <property type="term" value="F:heme binding"/>
    <property type="evidence" value="ECO:0007669"/>
    <property type="project" value="UniProtKB-UniRule"/>
</dbReference>
<keyword evidence="6 19" id="KW-0349">Heme</keyword>
<dbReference type="EC" id="1.11.1.7" evidence="4 19"/>
<keyword evidence="7 16" id="KW-0479">Metal-binding</keyword>
<comment type="catalytic activity">
    <reaction evidence="1 19">
        <text>2 a phenolic donor + H2O2 = 2 a phenolic radical donor + 2 H2O</text>
        <dbReference type="Rhea" id="RHEA:56136"/>
        <dbReference type="ChEBI" id="CHEBI:15377"/>
        <dbReference type="ChEBI" id="CHEBI:16240"/>
        <dbReference type="ChEBI" id="CHEBI:139520"/>
        <dbReference type="ChEBI" id="CHEBI:139521"/>
        <dbReference type="EC" id="1.11.1.7"/>
    </reaction>
</comment>
<evidence type="ECO:0000256" key="14">
    <source>
        <dbReference type="PIRSR" id="PIRSR600823-1"/>
    </source>
</evidence>
<dbReference type="InterPro" id="IPR019793">
    <property type="entry name" value="Peroxidases_heam-ligand_BS"/>
</dbReference>
<dbReference type="InterPro" id="IPR033905">
    <property type="entry name" value="Secretory_peroxidase"/>
</dbReference>
<proteinExistence type="inferred from homology"/>
<evidence type="ECO:0000256" key="11">
    <source>
        <dbReference type="ARBA" id="ARBA00023157"/>
    </source>
</evidence>
<dbReference type="Pfam" id="PF00141">
    <property type="entry name" value="peroxidase"/>
    <property type="match status" value="1"/>
</dbReference>
<feature type="binding site" evidence="16">
    <location>
        <position position="71"/>
    </location>
    <ligand>
        <name>Ca(2+)</name>
        <dbReference type="ChEBI" id="CHEBI:29108"/>
        <label>1</label>
    </ligand>
</feature>
<feature type="domain" description="Plant heme peroxidase family profile" evidence="20">
    <location>
        <begin position="26"/>
        <end position="325"/>
    </location>
</feature>
<dbReference type="FunFam" id="1.10.420.10:FF:000001">
    <property type="entry name" value="Peroxidase"/>
    <property type="match status" value="1"/>
</dbReference>